<dbReference type="CDD" id="cd05233">
    <property type="entry name" value="SDR_c"/>
    <property type="match status" value="1"/>
</dbReference>
<proteinExistence type="inferred from homology"/>
<dbReference type="PRINTS" id="PR00081">
    <property type="entry name" value="GDHRDH"/>
</dbReference>
<dbReference type="PANTHER" id="PTHR43639">
    <property type="entry name" value="OXIDOREDUCTASE, SHORT-CHAIN DEHYDROGENASE/REDUCTASE FAMILY (AFU_ORTHOLOGUE AFUA_5G02870)"/>
    <property type="match status" value="1"/>
</dbReference>
<dbReference type="GO" id="GO:0016491">
    <property type="term" value="F:oxidoreductase activity"/>
    <property type="evidence" value="ECO:0007669"/>
    <property type="project" value="UniProtKB-KW"/>
</dbReference>
<dbReference type="InterPro" id="IPR002347">
    <property type="entry name" value="SDR_fam"/>
</dbReference>
<comment type="caution">
    <text evidence="3">The sequence shown here is derived from an EMBL/GenBank/DDBJ whole genome shotgun (WGS) entry which is preliminary data.</text>
</comment>
<gene>
    <name evidence="3" type="ORF">D3P04_12580</name>
</gene>
<evidence type="ECO:0000256" key="2">
    <source>
        <dbReference type="ARBA" id="ARBA00023002"/>
    </source>
</evidence>
<dbReference type="Proteomes" id="UP000284202">
    <property type="component" value="Unassembled WGS sequence"/>
</dbReference>
<dbReference type="InterPro" id="IPR036291">
    <property type="entry name" value="NAD(P)-bd_dom_sf"/>
</dbReference>
<protein>
    <submittedName>
        <fullName evidence="3">SDR family oxidoreductase</fullName>
    </submittedName>
</protein>
<dbReference type="OrthoDB" id="9789398at2"/>
<reference evidence="4" key="1">
    <citation type="submission" date="2018-09" db="EMBL/GenBank/DDBJ databases">
        <title>Acidovorax cavernicola nov. sp. isolated from Gruta de las Maravillas (Aracena, Spain).</title>
        <authorList>
            <person name="Jurado V."/>
            <person name="Gutierrez-Patricio S."/>
            <person name="Gonzalez-Pimentel J.L."/>
            <person name="Miller A.Z."/>
            <person name="Laiz L."/>
            <person name="Saiz-Jimenez C."/>
        </authorList>
    </citation>
    <scope>NUCLEOTIDE SEQUENCE [LARGE SCALE GENOMIC DNA]</scope>
    <source>
        <strain evidence="4">1011MAR3C25</strain>
    </source>
</reference>
<dbReference type="AlphaFoldDB" id="A0A418SU75"/>
<sequence>MKDREFTDRVVLLTGASRNIGRAIATNFGAGGASVMIHANSDHAAAETTAEAVRGAGGQAEVILGDLADPDVPARLIEATIQRFGRLDSVVANAAIRPHSPLQDTSYGEWRLVMSIALDSVFLLAKAAEAPLRGSDRAAFITIGGMTAQTGASDRVHVIAAKAGLGGLTRALAHEWGRAGITVNCVAPGLIDTRRTGGTPAHHATMQNVLDRHGTADEIAGVVLALAGSGMRYVTGQTLHANGGAWMG</sequence>
<dbReference type="PANTHER" id="PTHR43639:SF1">
    <property type="entry name" value="SHORT-CHAIN DEHYDROGENASE_REDUCTASE FAMILY PROTEIN"/>
    <property type="match status" value="1"/>
</dbReference>
<organism evidence="3 4">
    <name type="scientific">Paracoccus onubensis</name>
    <dbReference type="NCBI Taxonomy" id="1675788"/>
    <lineage>
        <taxon>Bacteria</taxon>
        <taxon>Pseudomonadati</taxon>
        <taxon>Pseudomonadota</taxon>
        <taxon>Alphaproteobacteria</taxon>
        <taxon>Rhodobacterales</taxon>
        <taxon>Paracoccaceae</taxon>
        <taxon>Paracoccus</taxon>
    </lineage>
</organism>
<dbReference type="SUPFAM" id="SSF51735">
    <property type="entry name" value="NAD(P)-binding Rossmann-fold domains"/>
    <property type="match status" value="1"/>
</dbReference>
<keyword evidence="4" id="KW-1185">Reference proteome</keyword>
<dbReference type="EMBL" id="QZCG01000008">
    <property type="protein sequence ID" value="RJE84482.1"/>
    <property type="molecule type" value="Genomic_DNA"/>
</dbReference>
<keyword evidence="2" id="KW-0560">Oxidoreductase</keyword>
<evidence type="ECO:0000256" key="1">
    <source>
        <dbReference type="ARBA" id="ARBA00006484"/>
    </source>
</evidence>
<evidence type="ECO:0000313" key="4">
    <source>
        <dbReference type="Proteomes" id="UP000284202"/>
    </source>
</evidence>
<accession>A0A418SU75</accession>
<evidence type="ECO:0000313" key="3">
    <source>
        <dbReference type="EMBL" id="RJE84482.1"/>
    </source>
</evidence>
<dbReference type="RefSeq" id="WP_119749398.1">
    <property type="nucleotide sequence ID" value="NZ_QZCG01000008.1"/>
</dbReference>
<dbReference type="Gene3D" id="3.40.50.720">
    <property type="entry name" value="NAD(P)-binding Rossmann-like Domain"/>
    <property type="match status" value="1"/>
</dbReference>
<comment type="similarity">
    <text evidence="1">Belongs to the short-chain dehydrogenases/reductases (SDR) family.</text>
</comment>
<name>A0A418SU75_9RHOB</name>
<dbReference type="Pfam" id="PF13561">
    <property type="entry name" value="adh_short_C2"/>
    <property type="match status" value="1"/>
</dbReference>